<dbReference type="Proteomes" id="UP000177876">
    <property type="component" value="Unassembled WGS sequence"/>
</dbReference>
<evidence type="ECO:0000259" key="9">
    <source>
        <dbReference type="PROSITE" id="PS51918"/>
    </source>
</evidence>
<dbReference type="GO" id="GO:0035598">
    <property type="term" value="F:tRNA (N(6)-L-threonylcarbamoyladenosine(37)-C(2))-methylthiotransferase activity"/>
    <property type="evidence" value="ECO:0007669"/>
    <property type="project" value="TreeGrafter"/>
</dbReference>
<dbReference type="AlphaFoldDB" id="A0A1F2WGK8"/>
<dbReference type="InterPro" id="IPR005839">
    <property type="entry name" value="Methylthiotransferase"/>
</dbReference>
<dbReference type="PROSITE" id="PS51449">
    <property type="entry name" value="MTTASE_N"/>
    <property type="match status" value="1"/>
</dbReference>
<dbReference type="STRING" id="1797197.A2Y75_04640"/>
<name>A0A1F2WGK8_9ACTN</name>
<dbReference type="SFLD" id="SFLDS00029">
    <property type="entry name" value="Radical_SAM"/>
    <property type="match status" value="1"/>
</dbReference>
<dbReference type="InterPro" id="IPR023404">
    <property type="entry name" value="rSAM_horseshoe"/>
</dbReference>
<evidence type="ECO:0000256" key="2">
    <source>
        <dbReference type="ARBA" id="ARBA00022485"/>
    </source>
</evidence>
<dbReference type="PROSITE" id="PS51918">
    <property type="entry name" value="RADICAL_SAM"/>
    <property type="match status" value="1"/>
</dbReference>
<accession>A0A1F2WGK8</accession>
<evidence type="ECO:0000256" key="4">
    <source>
        <dbReference type="ARBA" id="ARBA00022691"/>
    </source>
</evidence>
<evidence type="ECO:0000256" key="1">
    <source>
        <dbReference type="ARBA" id="ARBA00001966"/>
    </source>
</evidence>
<dbReference type="SFLD" id="SFLDG01082">
    <property type="entry name" value="B12-binding_domain_containing"/>
    <property type="match status" value="1"/>
</dbReference>
<dbReference type="InterPro" id="IPR058240">
    <property type="entry name" value="rSAM_sf"/>
</dbReference>
<sequence>MARVGVFTIGCKVNQGESEELKMCLAEAGHAISNDPGLADLCVVNTCTVTAESDRKCRKLIRSLSKRGANAIVVAGCYAQVSAEELGRLPGVVAIIPNSEKDCWEQRIESLLHEADAGAQPLSLSRTRAFIKVQDGCERECSYCIVPTARGDEWSRPIAEVLALANKWLDQGTRELVLCGINLGRYRPQAGFDLGCLVEEVLDIGGDFRIRISSIELEDMDMSWLQAWSVSEGRVCPHLHFPLQSGDAGILADMGRGYNPGDFIEVCREAKAGWPGMTVTTEVIAGYPGESEEAFHHTLDVLTEARPSRTHVFPFSKRPGTRASHKLECVPPGAIAERCGRLRSLAEEWRVAYAKERIGESARLLIERIVEGEPRVALGTTEDYIKGSLIEPSNGARPGCIVVARITGVNDGSAVLEVDGHDGK</sequence>
<dbReference type="PANTHER" id="PTHR11918:SF45">
    <property type="entry name" value="THREONYLCARBAMOYLADENOSINE TRNA METHYLTHIOTRANSFERASE"/>
    <property type="match status" value="1"/>
</dbReference>
<dbReference type="PROSITE" id="PS01278">
    <property type="entry name" value="MTTASE_RADICAL"/>
    <property type="match status" value="1"/>
</dbReference>
<evidence type="ECO:0000256" key="7">
    <source>
        <dbReference type="ARBA" id="ARBA00023014"/>
    </source>
</evidence>
<evidence type="ECO:0000256" key="3">
    <source>
        <dbReference type="ARBA" id="ARBA00022679"/>
    </source>
</evidence>
<keyword evidence="2" id="KW-0004">4Fe-4S</keyword>
<dbReference type="InterPro" id="IPR007197">
    <property type="entry name" value="rSAM"/>
</dbReference>
<dbReference type="SMART" id="SM00729">
    <property type="entry name" value="Elp3"/>
    <property type="match status" value="1"/>
</dbReference>
<reference evidence="10 11" key="1">
    <citation type="journal article" date="2016" name="Nat. Commun.">
        <title>Thousands of microbial genomes shed light on interconnected biogeochemical processes in an aquifer system.</title>
        <authorList>
            <person name="Anantharaman K."/>
            <person name="Brown C.T."/>
            <person name="Hug L.A."/>
            <person name="Sharon I."/>
            <person name="Castelle C.J."/>
            <person name="Probst A.J."/>
            <person name="Thomas B.C."/>
            <person name="Singh A."/>
            <person name="Wilkins M.J."/>
            <person name="Karaoz U."/>
            <person name="Brodie E.L."/>
            <person name="Williams K.H."/>
            <person name="Hubbard S.S."/>
            <person name="Banfield J.F."/>
        </authorList>
    </citation>
    <scope>NUCLEOTIDE SEQUENCE [LARGE SCALE GENOMIC DNA]</scope>
</reference>
<dbReference type="Gene3D" id="3.80.30.20">
    <property type="entry name" value="tm_1862 like domain"/>
    <property type="match status" value="1"/>
</dbReference>
<dbReference type="InterPro" id="IPR020612">
    <property type="entry name" value="Methylthiotransferase_CS"/>
</dbReference>
<dbReference type="InterPro" id="IPR038135">
    <property type="entry name" value="Methylthiotransferase_N_sf"/>
</dbReference>
<dbReference type="SUPFAM" id="SSF102114">
    <property type="entry name" value="Radical SAM enzymes"/>
    <property type="match status" value="1"/>
</dbReference>
<organism evidence="10 11">
    <name type="scientific">Candidatus Solincola sediminis</name>
    <dbReference type="NCBI Taxonomy" id="1797199"/>
    <lineage>
        <taxon>Bacteria</taxon>
        <taxon>Bacillati</taxon>
        <taxon>Actinomycetota</taxon>
        <taxon>Candidatus Geothermincolia</taxon>
        <taxon>Candidatus Geothermincolales</taxon>
        <taxon>Candidatus Geothermincolaceae</taxon>
        <taxon>Candidatus Solincola</taxon>
    </lineage>
</organism>
<keyword evidence="5" id="KW-0479">Metal-binding</keyword>
<dbReference type="PANTHER" id="PTHR11918">
    <property type="entry name" value="RADICAL SAM PROTEINS"/>
    <property type="match status" value="1"/>
</dbReference>
<dbReference type="NCBIfam" id="TIGR00089">
    <property type="entry name" value="MiaB/RimO family radical SAM methylthiotransferase"/>
    <property type="match status" value="1"/>
</dbReference>
<evidence type="ECO:0000256" key="5">
    <source>
        <dbReference type="ARBA" id="ARBA00022723"/>
    </source>
</evidence>
<keyword evidence="4" id="KW-0949">S-adenosyl-L-methionine</keyword>
<dbReference type="Gene3D" id="3.40.50.12160">
    <property type="entry name" value="Methylthiotransferase, N-terminal domain"/>
    <property type="match status" value="1"/>
</dbReference>
<protein>
    <submittedName>
        <fullName evidence="10">Uncharacterized protein</fullName>
    </submittedName>
</protein>
<keyword evidence="7" id="KW-0411">Iron-sulfur</keyword>
<dbReference type="Pfam" id="PF00919">
    <property type="entry name" value="UPF0004"/>
    <property type="match status" value="1"/>
</dbReference>
<keyword evidence="3" id="KW-0808">Transferase</keyword>
<dbReference type="GO" id="GO:0046872">
    <property type="term" value="F:metal ion binding"/>
    <property type="evidence" value="ECO:0007669"/>
    <property type="project" value="UniProtKB-KW"/>
</dbReference>
<evidence type="ECO:0000313" key="11">
    <source>
        <dbReference type="Proteomes" id="UP000177876"/>
    </source>
</evidence>
<comment type="caution">
    <text evidence="10">The sequence shown here is derived from an EMBL/GenBank/DDBJ whole genome shotgun (WGS) entry which is preliminary data.</text>
</comment>
<dbReference type="InterPro" id="IPR013848">
    <property type="entry name" value="Methylthiotransferase_N"/>
</dbReference>
<comment type="cofactor">
    <cofactor evidence="1">
        <name>[4Fe-4S] cluster</name>
        <dbReference type="ChEBI" id="CHEBI:49883"/>
    </cofactor>
</comment>
<proteinExistence type="predicted"/>
<gene>
    <name evidence="10" type="ORF">A2Y75_04640</name>
</gene>
<evidence type="ECO:0000259" key="8">
    <source>
        <dbReference type="PROSITE" id="PS51449"/>
    </source>
</evidence>
<dbReference type="GO" id="GO:0051539">
    <property type="term" value="F:4 iron, 4 sulfur cluster binding"/>
    <property type="evidence" value="ECO:0007669"/>
    <property type="project" value="UniProtKB-KW"/>
</dbReference>
<evidence type="ECO:0000256" key="6">
    <source>
        <dbReference type="ARBA" id="ARBA00023004"/>
    </source>
</evidence>
<dbReference type="InterPro" id="IPR006638">
    <property type="entry name" value="Elp3/MiaA/NifB-like_rSAM"/>
</dbReference>
<dbReference type="EMBL" id="MELK01000050">
    <property type="protein sequence ID" value="OFW56002.1"/>
    <property type="molecule type" value="Genomic_DNA"/>
</dbReference>
<feature type="domain" description="Radical SAM core" evidence="9">
    <location>
        <begin position="123"/>
        <end position="352"/>
    </location>
</feature>
<keyword evidence="6" id="KW-0408">Iron</keyword>
<evidence type="ECO:0000313" key="10">
    <source>
        <dbReference type="EMBL" id="OFW56002.1"/>
    </source>
</evidence>
<feature type="domain" description="MTTase N-terminal" evidence="8">
    <location>
        <begin position="2"/>
        <end position="113"/>
    </location>
</feature>
<dbReference type="Pfam" id="PF04055">
    <property type="entry name" value="Radical_SAM"/>
    <property type="match status" value="1"/>
</dbReference>